<proteinExistence type="predicted"/>
<organism evidence="1 2">
    <name type="scientific">Vaccinium darrowii</name>
    <dbReference type="NCBI Taxonomy" id="229202"/>
    <lineage>
        <taxon>Eukaryota</taxon>
        <taxon>Viridiplantae</taxon>
        <taxon>Streptophyta</taxon>
        <taxon>Embryophyta</taxon>
        <taxon>Tracheophyta</taxon>
        <taxon>Spermatophyta</taxon>
        <taxon>Magnoliopsida</taxon>
        <taxon>eudicotyledons</taxon>
        <taxon>Gunneridae</taxon>
        <taxon>Pentapetalae</taxon>
        <taxon>asterids</taxon>
        <taxon>Ericales</taxon>
        <taxon>Ericaceae</taxon>
        <taxon>Vaccinioideae</taxon>
        <taxon>Vaccinieae</taxon>
        <taxon>Vaccinium</taxon>
    </lineage>
</organism>
<comment type="caution">
    <text evidence="1">The sequence shown here is derived from an EMBL/GenBank/DDBJ whole genome shotgun (WGS) entry which is preliminary data.</text>
</comment>
<reference evidence="1 2" key="1">
    <citation type="journal article" date="2021" name="Hortic Res">
        <title>High-quality reference genome and annotation aids understanding of berry development for evergreen blueberry (Vaccinium darrowii).</title>
        <authorList>
            <person name="Yu J."/>
            <person name="Hulse-Kemp A.M."/>
            <person name="Babiker E."/>
            <person name="Staton M."/>
        </authorList>
    </citation>
    <scope>NUCLEOTIDE SEQUENCE [LARGE SCALE GENOMIC DNA]</scope>
    <source>
        <strain evidence="2">cv. NJ 8807/NJ 8810</strain>
        <tissue evidence="1">Young leaf</tissue>
    </source>
</reference>
<gene>
    <name evidence="1" type="ORF">Vadar_006236</name>
</gene>
<protein>
    <submittedName>
        <fullName evidence="1">Uncharacterized protein</fullName>
    </submittedName>
</protein>
<evidence type="ECO:0000313" key="2">
    <source>
        <dbReference type="Proteomes" id="UP000828048"/>
    </source>
</evidence>
<evidence type="ECO:0000313" key="1">
    <source>
        <dbReference type="EMBL" id="KAH7839606.1"/>
    </source>
</evidence>
<dbReference type="EMBL" id="CM037160">
    <property type="protein sequence ID" value="KAH7839606.1"/>
    <property type="molecule type" value="Genomic_DNA"/>
</dbReference>
<keyword evidence="2" id="KW-1185">Reference proteome</keyword>
<accession>A0ACB7XFZ2</accession>
<sequence length="382" mass="41904">MNGTPACVYEITGPNNNPKIDVKLVDGASNNSFSEVVRVRKTACAESNGMTNSKERGMKEADQSKDPKTQKGPSMAKAQKSSRPKAVATTFVKMGKDGKGTETNGSLANRNAKPKPVPIHVTKQSGMSDAAPSTMNATKSEGLVEKTKLKPLRKGPTDKAEDRAESPSPTAGDDKTRRVGTLPSYDISFRCNERAEKRKEFYSKLEEKIQAMEEEKNNLQAKSKESQEAEIKMLRKSLTFKATPMPSFYQEPPPSKPELKKIPTTRAKSPKLGRKKTSPTRDSKGNGTGSYRSARLSLDEKKSQNNNIAKAPPSHLKKPQRKSLPKLPSQKNTLSNESSEHKTEESLIEVASNVQELSVNDVPIVEDQAQTTLVQEPIALEK</sequence>
<dbReference type="Proteomes" id="UP000828048">
    <property type="component" value="Chromosome 10"/>
</dbReference>
<name>A0ACB7XFZ2_9ERIC</name>